<feature type="region of interest" description="Disordered" evidence="1">
    <location>
        <begin position="1"/>
        <end position="21"/>
    </location>
</feature>
<accession>A0A4Q0T3W1</accession>
<feature type="domain" description="Cytochrome C Planctomycete-type" evidence="2">
    <location>
        <begin position="2"/>
        <end position="36"/>
    </location>
</feature>
<evidence type="ECO:0000256" key="1">
    <source>
        <dbReference type="SAM" id="MobiDB-lite"/>
    </source>
</evidence>
<reference evidence="3 4" key="1">
    <citation type="submission" date="2018-11" db="EMBL/GenBank/DDBJ databases">
        <authorList>
            <person name="Mardanov A.V."/>
            <person name="Ravin N.V."/>
            <person name="Dedysh S.N."/>
        </authorList>
    </citation>
    <scope>NUCLEOTIDE SEQUENCE [LARGE SCALE GENOMIC DNA]</scope>
    <source>
        <strain evidence="3 4">AF10</strain>
    </source>
</reference>
<evidence type="ECO:0000259" key="2">
    <source>
        <dbReference type="Pfam" id="PF07635"/>
    </source>
</evidence>
<name>A0A4Q0T3W1_9BACT</name>
<evidence type="ECO:0000313" key="3">
    <source>
        <dbReference type="EMBL" id="RXH57987.1"/>
    </source>
</evidence>
<keyword evidence="4" id="KW-1185">Reference proteome</keyword>
<sequence length="74" mass="7858">MSTRAGMYKGGKDGAVLVPGDPSKSLMVKAIRHEGQNGSPKPMPEKSKLSDGDIGTIERWIRAGAIMPVDIPKP</sequence>
<organism evidence="3 4">
    <name type="scientific">Granulicella sibirica</name>
    <dbReference type="NCBI Taxonomy" id="2479048"/>
    <lineage>
        <taxon>Bacteria</taxon>
        <taxon>Pseudomonadati</taxon>
        <taxon>Acidobacteriota</taxon>
        <taxon>Terriglobia</taxon>
        <taxon>Terriglobales</taxon>
        <taxon>Acidobacteriaceae</taxon>
        <taxon>Granulicella</taxon>
    </lineage>
</organism>
<reference evidence="4" key="2">
    <citation type="submission" date="2019-02" db="EMBL/GenBank/DDBJ databases">
        <title>Granulicella sibirica sp. nov., a psychrotolerant acidobacterium isolated from an organic soil layer in forested tundra, West Siberia.</title>
        <authorList>
            <person name="Oshkin I.Y."/>
            <person name="Kulichevskaya I.S."/>
            <person name="Rijpstra W.I.C."/>
            <person name="Sinninghe Damste J.S."/>
            <person name="Rakitin A.L."/>
            <person name="Ravin N.V."/>
            <person name="Dedysh S.N."/>
        </authorList>
    </citation>
    <scope>NUCLEOTIDE SEQUENCE [LARGE SCALE GENOMIC DNA]</scope>
    <source>
        <strain evidence="4">AF10</strain>
    </source>
</reference>
<evidence type="ECO:0000313" key="4">
    <source>
        <dbReference type="Proteomes" id="UP000289437"/>
    </source>
</evidence>
<dbReference type="EMBL" id="RDSM01000001">
    <property type="protein sequence ID" value="RXH57987.1"/>
    <property type="molecule type" value="Genomic_DNA"/>
</dbReference>
<dbReference type="InterPro" id="IPR011429">
    <property type="entry name" value="Cyt_c_Planctomycete-type"/>
</dbReference>
<feature type="region of interest" description="Disordered" evidence="1">
    <location>
        <begin position="33"/>
        <end position="53"/>
    </location>
</feature>
<gene>
    <name evidence="3" type="ORF">GRAN_1297</name>
</gene>
<dbReference type="Pfam" id="PF07635">
    <property type="entry name" value="PSCyt1"/>
    <property type="match status" value="1"/>
</dbReference>
<dbReference type="Proteomes" id="UP000289437">
    <property type="component" value="Unassembled WGS sequence"/>
</dbReference>
<dbReference type="AlphaFoldDB" id="A0A4Q0T3W1"/>
<proteinExistence type="predicted"/>
<comment type="caution">
    <text evidence="3">The sequence shown here is derived from an EMBL/GenBank/DDBJ whole genome shotgun (WGS) entry which is preliminary data.</text>
</comment>
<protein>
    <recommendedName>
        <fullName evidence="2">Cytochrome C Planctomycete-type domain-containing protein</fullName>
    </recommendedName>
</protein>